<evidence type="ECO:0000313" key="3">
    <source>
        <dbReference type="EMBL" id="RMX08144.1"/>
    </source>
</evidence>
<protein>
    <submittedName>
        <fullName evidence="3">TIGR03746 family integrating conjugative element protein</fullName>
    </submittedName>
</protein>
<dbReference type="Pfam" id="PF11444">
    <property type="entry name" value="DUF2895"/>
    <property type="match status" value="1"/>
</dbReference>
<proteinExistence type="predicted"/>
<gene>
    <name evidence="3" type="ORF">D8I35_03210</name>
</gene>
<keyword evidence="4" id="KW-1185">Reference proteome</keyword>
<sequence length="253" mass="27962">MSYIDALETERKKSAQLVKIMACGALLGLAAMYLLYASPKHVTVHLAPDVRAGDSVDIRDGHSPVPSSNVYSFGYYIWQQVNRWQADGSKDYPAQVFALQAYLTPRCRAQLVADMETRGKRGELRQRTRLVTEIPGFGFAENRVISEGGSSWQVLLDMQLIEEFRGHSLKDVFIRYPLRVVRYDVDRQRNPWGLALDCFGAATPARINAADVAAGKPQQAPTSIAPMTLPRTTNQSVDPLADAARGPAARSNP</sequence>
<keyword evidence="2" id="KW-1133">Transmembrane helix</keyword>
<dbReference type="OrthoDB" id="8558441at2"/>
<dbReference type="RefSeq" id="WP_122226267.1">
    <property type="nucleotide sequence ID" value="NZ_RDQO01000001.1"/>
</dbReference>
<feature type="transmembrane region" description="Helical" evidence="2">
    <location>
        <begin position="17"/>
        <end position="36"/>
    </location>
</feature>
<dbReference type="EMBL" id="RDQO01000001">
    <property type="protein sequence ID" value="RMX08144.1"/>
    <property type="molecule type" value="Genomic_DNA"/>
</dbReference>
<comment type="caution">
    <text evidence="3">The sequence shown here is derived from an EMBL/GenBank/DDBJ whole genome shotgun (WGS) entry which is preliminary data.</text>
</comment>
<evidence type="ECO:0000256" key="1">
    <source>
        <dbReference type="SAM" id="MobiDB-lite"/>
    </source>
</evidence>
<accession>A0A3M6QYP0</accession>
<name>A0A3M6QYP0_9BURK</name>
<dbReference type="AlphaFoldDB" id="A0A3M6QYP0"/>
<dbReference type="InterPro" id="IPR021548">
    <property type="entry name" value="DUF2895"/>
</dbReference>
<keyword evidence="2" id="KW-0472">Membrane</keyword>
<keyword evidence="2" id="KW-0812">Transmembrane</keyword>
<reference evidence="3 4" key="1">
    <citation type="submission" date="2018-10" db="EMBL/GenBank/DDBJ databases">
        <title>Draft genome of Cortibacter populi DSM10536.</title>
        <authorList>
            <person name="Bernier A.-M."/>
            <person name="Bernard K."/>
        </authorList>
    </citation>
    <scope>NUCLEOTIDE SEQUENCE [LARGE SCALE GENOMIC DNA]</scope>
    <source>
        <strain evidence="3 4">DSM 105136</strain>
    </source>
</reference>
<organism evidence="3 4">
    <name type="scientific">Corticibacter populi</name>
    <dbReference type="NCBI Taxonomy" id="1550736"/>
    <lineage>
        <taxon>Bacteria</taxon>
        <taxon>Pseudomonadati</taxon>
        <taxon>Pseudomonadota</taxon>
        <taxon>Betaproteobacteria</taxon>
        <taxon>Burkholderiales</taxon>
        <taxon>Comamonadaceae</taxon>
        <taxon>Corticibacter</taxon>
    </lineage>
</organism>
<dbReference type="Proteomes" id="UP000278006">
    <property type="component" value="Unassembled WGS sequence"/>
</dbReference>
<evidence type="ECO:0000256" key="2">
    <source>
        <dbReference type="SAM" id="Phobius"/>
    </source>
</evidence>
<feature type="region of interest" description="Disordered" evidence="1">
    <location>
        <begin position="218"/>
        <end position="253"/>
    </location>
</feature>
<dbReference type="NCBIfam" id="TIGR03746">
    <property type="entry name" value="conj_TIGR03746"/>
    <property type="match status" value="1"/>
</dbReference>
<evidence type="ECO:0000313" key="4">
    <source>
        <dbReference type="Proteomes" id="UP000278006"/>
    </source>
</evidence>